<evidence type="ECO:0000313" key="2">
    <source>
        <dbReference type="EMBL" id="KAK3689428.1"/>
    </source>
</evidence>
<protein>
    <submittedName>
        <fullName evidence="2">Uncharacterized protein</fullName>
    </submittedName>
</protein>
<sequence>MYIEDAVRVEVFDRLGMLHTCCKDVPDSFAEYNKIKRPCVRVPRESRDIEDAEDERQETKDEDTDLRRQLDMIMISFRNFARRHAGTGEELLSSWWSVLDEILPGIHVREWCHGPQPWEEYSQEWAAFRQERLADIQKNLEDEERELLSKKGYWDLPFLERRQRRKRDQPLCECWDYNGGLGSWNIKEYGTDPLEHEDGYWTD</sequence>
<organism evidence="2 3">
    <name type="scientific">Podospora appendiculata</name>
    <dbReference type="NCBI Taxonomy" id="314037"/>
    <lineage>
        <taxon>Eukaryota</taxon>
        <taxon>Fungi</taxon>
        <taxon>Dikarya</taxon>
        <taxon>Ascomycota</taxon>
        <taxon>Pezizomycotina</taxon>
        <taxon>Sordariomycetes</taxon>
        <taxon>Sordariomycetidae</taxon>
        <taxon>Sordariales</taxon>
        <taxon>Podosporaceae</taxon>
        <taxon>Podospora</taxon>
    </lineage>
</organism>
<comment type="caution">
    <text evidence="2">The sequence shown here is derived from an EMBL/GenBank/DDBJ whole genome shotgun (WGS) entry which is preliminary data.</text>
</comment>
<dbReference type="EMBL" id="JAULSO010000002">
    <property type="protein sequence ID" value="KAK3689428.1"/>
    <property type="molecule type" value="Genomic_DNA"/>
</dbReference>
<keyword evidence="1" id="KW-0175">Coiled coil</keyword>
<name>A0AAE0XB91_9PEZI</name>
<keyword evidence="3" id="KW-1185">Reference proteome</keyword>
<dbReference type="AlphaFoldDB" id="A0AAE0XB91"/>
<gene>
    <name evidence="2" type="ORF">B0T22DRAFT_440909</name>
</gene>
<dbReference type="Proteomes" id="UP001270362">
    <property type="component" value="Unassembled WGS sequence"/>
</dbReference>
<evidence type="ECO:0000256" key="1">
    <source>
        <dbReference type="SAM" id="Coils"/>
    </source>
</evidence>
<reference evidence="2" key="2">
    <citation type="submission" date="2023-06" db="EMBL/GenBank/DDBJ databases">
        <authorList>
            <consortium name="Lawrence Berkeley National Laboratory"/>
            <person name="Haridas S."/>
            <person name="Hensen N."/>
            <person name="Bonometti L."/>
            <person name="Westerberg I."/>
            <person name="Brannstrom I.O."/>
            <person name="Guillou S."/>
            <person name="Cros-Aarteil S."/>
            <person name="Calhoun S."/>
            <person name="Kuo A."/>
            <person name="Mondo S."/>
            <person name="Pangilinan J."/>
            <person name="Riley R."/>
            <person name="Labutti K."/>
            <person name="Andreopoulos B."/>
            <person name="Lipzen A."/>
            <person name="Chen C."/>
            <person name="Yanf M."/>
            <person name="Daum C."/>
            <person name="Ng V."/>
            <person name="Clum A."/>
            <person name="Steindorff A."/>
            <person name="Ohm R."/>
            <person name="Martin F."/>
            <person name="Silar P."/>
            <person name="Natvig D."/>
            <person name="Lalanne C."/>
            <person name="Gautier V."/>
            <person name="Ament-Velasquez S.L."/>
            <person name="Kruys A."/>
            <person name="Hutchinson M.I."/>
            <person name="Powell A.J."/>
            <person name="Barry K."/>
            <person name="Miller A.N."/>
            <person name="Grigoriev I.V."/>
            <person name="Debuchy R."/>
            <person name="Gladieux P."/>
            <person name="Thoren M.H."/>
            <person name="Johannesson H."/>
        </authorList>
    </citation>
    <scope>NUCLEOTIDE SEQUENCE</scope>
    <source>
        <strain evidence="2">CBS 314.62</strain>
    </source>
</reference>
<accession>A0AAE0XB91</accession>
<feature type="coiled-coil region" evidence="1">
    <location>
        <begin position="42"/>
        <end position="69"/>
    </location>
</feature>
<evidence type="ECO:0000313" key="3">
    <source>
        <dbReference type="Proteomes" id="UP001270362"/>
    </source>
</evidence>
<reference evidence="2" key="1">
    <citation type="journal article" date="2023" name="Mol. Phylogenet. Evol.">
        <title>Genome-scale phylogeny and comparative genomics of the fungal order Sordariales.</title>
        <authorList>
            <person name="Hensen N."/>
            <person name="Bonometti L."/>
            <person name="Westerberg I."/>
            <person name="Brannstrom I.O."/>
            <person name="Guillou S."/>
            <person name="Cros-Aarteil S."/>
            <person name="Calhoun S."/>
            <person name="Haridas S."/>
            <person name="Kuo A."/>
            <person name="Mondo S."/>
            <person name="Pangilinan J."/>
            <person name="Riley R."/>
            <person name="LaButti K."/>
            <person name="Andreopoulos B."/>
            <person name="Lipzen A."/>
            <person name="Chen C."/>
            <person name="Yan M."/>
            <person name="Daum C."/>
            <person name="Ng V."/>
            <person name="Clum A."/>
            <person name="Steindorff A."/>
            <person name="Ohm R.A."/>
            <person name="Martin F."/>
            <person name="Silar P."/>
            <person name="Natvig D.O."/>
            <person name="Lalanne C."/>
            <person name="Gautier V."/>
            <person name="Ament-Velasquez S.L."/>
            <person name="Kruys A."/>
            <person name="Hutchinson M.I."/>
            <person name="Powell A.J."/>
            <person name="Barry K."/>
            <person name="Miller A.N."/>
            <person name="Grigoriev I.V."/>
            <person name="Debuchy R."/>
            <person name="Gladieux P."/>
            <person name="Hiltunen Thoren M."/>
            <person name="Johannesson H."/>
        </authorList>
    </citation>
    <scope>NUCLEOTIDE SEQUENCE</scope>
    <source>
        <strain evidence="2">CBS 314.62</strain>
    </source>
</reference>
<proteinExistence type="predicted"/>